<keyword evidence="4" id="KW-1185">Reference proteome</keyword>
<dbReference type="EMBL" id="JBJJXI010000162">
    <property type="protein sequence ID" value="KAL3385105.1"/>
    <property type="molecule type" value="Genomic_DNA"/>
</dbReference>
<feature type="domain" description="EB" evidence="2">
    <location>
        <begin position="69"/>
        <end position="109"/>
    </location>
</feature>
<name>A0ABD2VWH9_9HYME</name>
<dbReference type="AlphaFoldDB" id="A0ABD2VWH9"/>
<evidence type="ECO:0000259" key="2">
    <source>
        <dbReference type="Pfam" id="PF01683"/>
    </source>
</evidence>
<comment type="caution">
    <text evidence="3">The sequence shown here is derived from an EMBL/GenBank/DDBJ whole genome shotgun (WGS) entry which is preliminary data.</text>
</comment>
<keyword evidence="1" id="KW-0732">Signal</keyword>
<dbReference type="Proteomes" id="UP001627154">
    <property type="component" value="Unassembled WGS sequence"/>
</dbReference>
<dbReference type="InterPro" id="IPR006149">
    <property type="entry name" value="EB_dom"/>
</dbReference>
<accession>A0ABD2VWH9</accession>
<feature type="chain" id="PRO_5044837467" description="EB domain-containing protein" evidence="1">
    <location>
        <begin position="22"/>
        <end position="148"/>
    </location>
</feature>
<proteinExistence type="predicted"/>
<evidence type="ECO:0000313" key="4">
    <source>
        <dbReference type="Proteomes" id="UP001627154"/>
    </source>
</evidence>
<organism evidence="3 4">
    <name type="scientific">Trichogramma kaykai</name>
    <dbReference type="NCBI Taxonomy" id="54128"/>
    <lineage>
        <taxon>Eukaryota</taxon>
        <taxon>Metazoa</taxon>
        <taxon>Ecdysozoa</taxon>
        <taxon>Arthropoda</taxon>
        <taxon>Hexapoda</taxon>
        <taxon>Insecta</taxon>
        <taxon>Pterygota</taxon>
        <taxon>Neoptera</taxon>
        <taxon>Endopterygota</taxon>
        <taxon>Hymenoptera</taxon>
        <taxon>Apocrita</taxon>
        <taxon>Proctotrupomorpha</taxon>
        <taxon>Chalcidoidea</taxon>
        <taxon>Trichogrammatidae</taxon>
        <taxon>Trichogramma</taxon>
    </lineage>
</organism>
<gene>
    <name evidence="3" type="ORF">TKK_019243</name>
</gene>
<protein>
    <recommendedName>
        <fullName evidence="2">EB domain-containing protein</fullName>
    </recommendedName>
</protein>
<sequence>MIQRAMKRVSFILPFLILTLNEEIDKRTARIGKVENCTKTEDCQRVKMGVCKSGLCECPDTHAMSTDRKSCLPKVRNLDDECTESVQCESLGSALCAHSRCRCEPEHHYTVSGKRCIPNKDNELDSADSGNWSVRLIIKKIHNTYEKV</sequence>
<reference evidence="3 4" key="1">
    <citation type="journal article" date="2024" name="bioRxiv">
        <title>A reference genome for Trichogramma kaykai: A tiny desert-dwelling parasitoid wasp with competing sex-ratio distorters.</title>
        <authorList>
            <person name="Culotta J."/>
            <person name="Lindsey A.R."/>
        </authorList>
    </citation>
    <scope>NUCLEOTIDE SEQUENCE [LARGE SCALE GENOMIC DNA]</scope>
    <source>
        <strain evidence="3 4">KSX58</strain>
    </source>
</reference>
<evidence type="ECO:0000256" key="1">
    <source>
        <dbReference type="SAM" id="SignalP"/>
    </source>
</evidence>
<evidence type="ECO:0000313" key="3">
    <source>
        <dbReference type="EMBL" id="KAL3385105.1"/>
    </source>
</evidence>
<feature type="signal peptide" evidence="1">
    <location>
        <begin position="1"/>
        <end position="21"/>
    </location>
</feature>
<dbReference type="Pfam" id="PF01683">
    <property type="entry name" value="EB"/>
    <property type="match status" value="1"/>
</dbReference>